<protein>
    <submittedName>
        <fullName evidence="1">Uncharacterized protein</fullName>
    </submittedName>
</protein>
<accession>A0A1H7VG01</accession>
<evidence type="ECO:0000313" key="1">
    <source>
        <dbReference type="EMBL" id="SEM07758.1"/>
    </source>
</evidence>
<dbReference type="Proteomes" id="UP000182160">
    <property type="component" value="Unassembled WGS sequence"/>
</dbReference>
<proteinExistence type="predicted"/>
<evidence type="ECO:0000313" key="2">
    <source>
        <dbReference type="Proteomes" id="UP000182160"/>
    </source>
</evidence>
<name>A0A1H7VG01_9RHOB</name>
<dbReference type="AlphaFoldDB" id="A0A1H7VG01"/>
<gene>
    <name evidence="1" type="ORF">SAMN04488077_10218</name>
</gene>
<sequence length="219" mass="24838">MRCFVEQLLPSEFLLKQGVYLQTCAHIELVMWRIVQMVDGVDPSSRAQIDAYVRLKSQTRGIVKRLRTAGTKCHVNLGIRMLMLANRIEIGLANRNMAAHGAWKFHSSGQLEVEHYFTNKQKELRYVSERISSRGVNEALENADLILRDAIELHEALRSQNRPFVSFNASNEPSQRVARNNSAPTSYSDARKQVIGLARMVNHLMTSTALPLRLANVTH</sequence>
<organism evidence="1 2">
    <name type="scientific">Roseovarius tolerans</name>
    <dbReference type="NCBI Taxonomy" id="74031"/>
    <lineage>
        <taxon>Bacteria</taxon>
        <taxon>Pseudomonadati</taxon>
        <taxon>Pseudomonadota</taxon>
        <taxon>Alphaproteobacteria</taxon>
        <taxon>Rhodobacterales</taxon>
        <taxon>Roseobacteraceae</taxon>
        <taxon>Roseovarius</taxon>
    </lineage>
</organism>
<reference evidence="1 2" key="1">
    <citation type="submission" date="2016-10" db="EMBL/GenBank/DDBJ databases">
        <authorList>
            <person name="de Groot N.N."/>
        </authorList>
    </citation>
    <scope>NUCLEOTIDE SEQUENCE [LARGE SCALE GENOMIC DNA]</scope>
    <source>
        <strain evidence="1 2">DSM 11457</strain>
    </source>
</reference>
<dbReference type="EMBL" id="FOBO01000002">
    <property type="protein sequence ID" value="SEM07758.1"/>
    <property type="molecule type" value="Genomic_DNA"/>
</dbReference>